<dbReference type="Proteomes" id="UP000028828">
    <property type="component" value="Unassembled WGS sequence"/>
</dbReference>
<feature type="region of interest" description="Disordered" evidence="1">
    <location>
        <begin position="635"/>
        <end position="654"/>
    </location>
</feature>
<feature type="region of interest" description="Disordered" evidence="1">
    <location>
        <begin position="1907"/>
        <end position="1954"/>
    </location>
</feature>
<feature type="compositionally biased region" description="Polar residues" evidence="1">
    <location>
        <begin position="2016"/>
        <end position="2025"/>
    </location>
</feature>
<feature type="region of interest" description="Disordered" evidence="1">
    <location>
        <begin position="1"/>
        <end position="122"/>
    </location>
</feature>
<feature type="compositionally biased region" description="Basic and acidic residues" evidence="1">
    <location>
        <begin position="1193"/>
        <end position="1207"/>
    </location>
</feature>
<organism evidence="2 3">
    <name type="scientific">Toxoplasma gondii p89</name>
    <dbReference type="NCBI Taxonomy" id="943119"/>
    <lineage>
        <taxon>Eukaryota</taxon>
        <taxon>Sar</taxon>
        <taxon>Alveolata</taxon>
        <taxon>Apicomplexa</taxon>
        <taxon>Conoidasida</taxon>
        <taxon>Coccidia</taxon>
        <taxon>Eucoccidiorida</taxon>
        <taxon>Eimeriorina</taxon>
        <taxon>Sarcocystidae</taxon>
        <taxon>Toxoplasma</taxon>
    </lineage>
</organism>
<comment type="caution">
    <text evidence="2">The sequence shown here is derived from an EMBL/GenBank/DDBJ whole genome shotgun (WGS) entry which is preliminary data.</text>
</comment>
<feature type="region of interest" description="Disordered" evidence="1">
    <location>
        <begin position="1854"/>
        <end position="1877"/>
    </location>
</feature>
<feature type="region of interest" description="Disordered" evidence="1">
    <location>
        <begin position="667"/>
        <end position="1011"/>
    </location>
</feature>
<feature type="compositionally biased region" description="Basic and acidic residues" evidence="1">
    <location>
        <begin position="2172"/>
        <end position="2183"/>
    </location>
</feature>
<protein>
    <submittedName>
        <fullName evidence="2">AP2 domain transcription factor AP2XI-2</fullName>
    </submittedName>
</protein>
<feature type="region of interest" description="Disordered" evidence="1">
    <location>
        <begin position="1619"/>
        <end position="1649"/>
    </location>
</feature>
<feature type="compositionally biased region" description="Basic and acidic residues" evidence="1">
    <location>
        <begin position="2196"/>
        <end position="2218"/>
    </location>
</feature>
<feature type="region of interest" description="Disordered" evidence="1">
    <location>
        <begin position="1030"/>
        <end position="1087"/>
    </location>
</feature>
<feature type="region of interest" description="Disordered" evidence="1">
    <location>
        <begin position="1559"/>
        <end position="1602"/>
    </location>
</feature>
<feature type="compositionally biased region" description="Basic and acidic residues" evidence="1">
    <location>
        <begin position="204"/>
        <end position="217"/>
    </location>
</feature>
<feature type="compositionally biased region" description="Polar residues" evidence="1">
    <location>
        <begin position="947"/>
        <end position="957"/>
    </location>
</feature>
<feature type="compositionally biased region" description="Polar residues" evidence="1">
    <location>
        <begin position="924"/>
        <end position="939"/>
    </location>
</feature>
<feature type="region of interest" description="Disordered" evidence="1">
    <location>
        <begin position="1261"/>
        <end position="1334"/>
    </location>
</feature>
<feature type="compositionally biased region" description="Low complexity" evidence="1">
    <location>
        <begin position="30"/>
        <end position="43"/>
    </location>
</feature>
<feature type="compositionally biased region" description="Basic and acidic residues" evidence="1">
    <location>
        <begin position="872"/>
        <end position="901"/>
    </location>
</feature>
<feature type="region of interest" description="Disordered" evidence="1">
    <location>
        <begin position="1493"/>
        <end position="1514"/>
    </location>
</feature>
<feature type="compositionally biased region" description="Polar residues" evidence="1">
    <location>
        <begin position="344"/>
        <end position="354"/>
    </location>
</feature>
<feature type="region of interest" description="Disordered" evidence="1">
    <location>
        <begin position="152"/>
        <end position="420"/>
    </location>
</feature>
<proteinExistence type="predicted"/>
<feature type="compositionally biased region" description="Low complexity" evidence="1">
    <location>
        <begin position="795"/>
        <end position="805"/>
    </location>
</feature>
<feature type="compositionally biased region" description="Polar residues" evidence="1">
    <location>
        <begin position="1493"/>
        <end position="1507"/>
    </location>
</feature>
<reference evidence="2 3" key="1">
    <citation type="submission" date="2014-03" db="EMBL/GenBank/DDBJ databases">
        <authorList>
            <person name="Sibley D."/>
            <person name="Venepally P."/>
            <person name="Karamycheva S."/>
            <person name="Hadjithomas M."/>
            <person name="Khan A."/>
            <person name="Brunk B."/>
            <person name="Roos D."/>
            <person name="Caler E."/>
            <person name="Lorenzi H."/>
        </authorList>
    </citation>
    <scope>NUCLEOTIDE SEQUENCE [LARGE SCALE GENOMIC DNA]</scope>
    <source>
        <strain evidence="3">p89</strain>
    </source>
</reference>
<feature type="region of interest" description="Disordered" evidence="1">
    <location>
        <begin position="1193"/>
        <end position="1223"/>
    </location>
</feature>
<dbReference type="OrthoDB" id="348762at2759"/>
<feature type="region of interest" description="Disordered" evidence="1">
    <location>
        <begin position="1104"/>
        <end position="1173"/>
    </location>
</feature>
<feature type="compositionally biased region" description="Polar residues" evidence="1">
    <location>
        <begin position="2073"/>
        <end position="2097"/>
    </location>
</feature>
<feature type="compositionally biased region" description="Basic residues" evidence="1">
    <location>
        <begin position="685"/>
        <end position="694"/>
    </location>
</feature>
<feature type="compositionally biased region" description="Polar residues" evidence="1">
    <location>
        <begin position="243"/>
        <end position="257"/>
    </location>
</feature>
<feature type="compositionally biased region" description="Basic and acidic residues" evidence="1">
    <location>
        <begin position="1063"/>
        <end position="1084"/>
    </location>
</feature>
<gene>
    <name evidence="2" type="ORF">TGP89_310900</name>
</gene>
<feature type="compositionally biased region" description="Polar residues" evidence="1">
    <location>
        <begin position="1031"/>
        <end position="1043"/>
    </location>
</feature>
<feature type="compositionally biased region" description="Basic and acidic residues" evidence="1">
    <location>
        <begin position="1261"/>
        <end position="1279"/>
    </location>
</feature>
<feature type="compositionally biased region" description="Gly residues" evidence="1">
    <location>
        <begin position="1467"/>
        <end position="1478"/>
    </location>
</feature>
<feature type="region of interest" description="Disordered" evidence="1">
    <location>
        <begin position="2009"/>
        <end position="2243"/>
    </location>
</feature>
<sequence length="2243" mass="232673">MAPGTPESEANSKAAARPGGFALSLRSRRVSSSSTDPVSALSLLRETPPRGVPGNASTPGKSQELAGLCGSRSPFQSKGSREEKDKKNRLLSRRLATSSGSSTIRRTSSSTSASSTSDANALVPTAVGSEAVSRTSGDSVSSMLPFLTSLSSISGAEDDDGTERKKSEAASVAAGEAPDVLVPPEEPRAKASSPQSSLEGGDGLETKEEEREKRPADGARGSLSLHEERRKKAQGSGLEKPQSESLSRSNTMASNVPSKACMGGSDEDKRSLSRMGSGFSSFSVQEGNPVALRDGSGKIGASRQEEKSKTAEAGPVDPGSQLLDVATVSSTFATLSNEEGGAQETANRLASSGDSRQDPDSNVAVPTSPDTASAFVKQSLSLGGPGKAKGEGAGVYWPPETRALSSPWRQSRKARDPQGPALPACVSGTASPFSPADLGLFLDCLVVGEQAVRRAHARLDAVMRDVETAYSAVARAGAGFASLLGTAYDQLPGFAAGDLAVGTGGRSREGDRCGAGAAYRGRGDPGDNERLRQADEDWDGETRWSRRHDFGLQAVGLEAPQAGRDSEVEQMSGPPFFPRPHHPYWAESVSGADAGPGVGFLADADDRGCRLVDRGRETGESASLLLELAESLWSKGKASRQQGGDSDKRPWSSPETLELLRVFAREQTTCSRSPDRTESFDLAPHSKRRGRQVKRLGESCSGAASPSPELGAFLPPSAGGLRHWASEKGSSLAPDDCLKNRDRKRTGALGQRTESGETEEEASVFGRGARSENIGDAEAAVFDGPEEAVYRKKSGSTTSSQSGGTHRAEKWREHLGSLDRAADGMCGDRDSEEARDARETGSPEGGSVSREKKMQRKPGGSGEGTGAGEPVKATEESGDERKEGGNRDRSGSSQTDKKDLQTDYQKGSDGAGREGEEERILRFSASNSKEASRATSKSSLGEGERGTSGTPALSSGILTRGRAAACRQQQKPKECGDNEAPQEETHPESGTARGANGAEEENKKVGDSGETLARGIEEFLHAFKTRRTEAATLSDQGELSSAETLLPPSKRPKLAGTSGCRGLKTEEDAGDFEGRHQEGEDSARVGDFSQCPNLRFSDCAVAGEQQQVDSGADRSTHRLPPGSRVLASSAHWLSGDGGAVSPRASPRSRPASFWDGYGAREGRDSEWRKETASFTSEERALIARFGHLLSPRDDSALSRRQADALREDEGEGFGVSARGSPFPAGGRFLDLWGDNLSAGESTGPRCAGDAAGFSWARWSSEKGRRDLTGPRKQDLRGDYESPGLVGAKRKEDPEAGDDLSPVARASSLSEAFCPRDPAGSKLGASRQTGSSDCATTRSVDAVFNSASHAFLASQLRSSPDDALGQLLSRGAAESPLGCFREGVGRDSRWSSSSTNGPFGMQRGPGKPSEGLSGSLGAACSSPYWGAVSGTRGCPSRGSVGLSSRGARLPITTGSLQSCSLSPYDPSPGGGKRIGGGGPAPRCTLDAFEKDSFSQDGSFLSRSGNPSSLGGKLSMDSSLASHSLKEALLASGYNHLQGLGLKSEEKGKLRAFPGLEDTDLLFPSRGGGVCGGARRPSSRDSEEGSSSDGDLPEAAKTTWPGAVGPGAALAPRLHCVVPVGASRKHRTPGEAGENGDTRDGRGYVSDVPGVSYRSTPHSGWRFRWKDAETGKEYSRCFSVNKFGFERAKRKAERVAREMRQGRSIIISNHTRTKVYLAETNGSSGAEGSSGPVGGFACRASETPPGFSFLNPPFADCASSRAAAPSSGAGDSCVSSGVSASPGGAGALVGSSLLALRGPAQGPLSGSGDSGVGSSVGDSSGASLFFASGNADSAGASRDGSRSLFSGGPSPFFLSLQSPCTGGSGGEGRGSGDDAPEASFLLGASASPEDFGPKNEVLKASSDALDCVSNERHSQGSSLGASPQLPGDAFQAGPVTPAKAGGGLEGADTEKDGSLSSSVRGVIFEHSRGSWRGLVIDKDTGRQQVRRFSARKYGHLEARVRAERFCLEAQRFRENRDASSNSTSTDAGGNVKSPAFKDLASRQGSPVEASAGAAAPSLQESSRGDEGDPERAGSPSLSCLPQGPSSSCGGGNSRPQPLSSRGDSPGADAGGAGDEGSRERVTLALGVGGRRRTGREREASESSKTGDAASEGKLGEGEDRDEGNVAANGGVAQVKRDRDREERSDAQPTLGLDEMDTPDGHFGGEKKREGDGRVREDATLSRRSKAASDGPSAAGSRTGGTENAV</sequence>
<feature type="compositionally biased region" description="Basic and acidic residues" evidence="1">
    <location>
        <begin position="2060"/>
        <end position="2069"/>
    </location>
</feature>
<feature type="compositionally biased region" description="Basic and acidic residues" evidence="1">
    <location>
        <begin position="911"/>
        <end position="921"/>
    </location>
</feature>
<dbReference type="VEuPathDB" id="ToxoDB:TGP89_310900"/>
<dbReference type="EMBL" id="AEYI02001145">
    <property type="protein sequence ID" value="KFG41031.1"/>
    <property type="molecule type" value="Genomic_DNA"/>
</dbReference>
<feature type="compositionally biased region" description="Polar residues" evidence="1">
    <location>
        <begin position="327"/>
        <end position="337"/>
    </location>
</feature>
<feature type="region of interest" description="Disordered" evidence="1">
    <location>
        <begin position="1453"/>
        <end position="1480"/>
    </location>
</feature>
<feature type="compositionally biased region" description="Basic and acidic residues" evidence="1">
    <location>
        <begin position="1158"/>
        <end position="1173"/>
    </location>
</feature>
<feature type="region of interest" description="Disordered" evidence="1">
    <location>
        <begin position="1381"/>
        <end position="1413"/>
    </location>
</feature>
<feature type="compositionally biased region" description="Polar residues" evidence="1">
    <location>
        <begin position="1325"/>
        <end position="1334"/>
    </location>
</feature>
<evidence type="ECO:0000313" key="3">
    <source>
        <dbReference type="Proteomes" id="UP000028828"/>
    </source>
</evidence>
<feature type="compositionally biased region" description="Polar residues" evidence="1">
    <location>
        <begin position="364"/>
        <end position="381"/>
    </location>
</feature>
<feature type="compositionally biased region" description="Low complexity" evidence="1">
    <location>
        <begin position="1139"/>
        <end position="1152"/>
    </location>
</feature>
<feature type="compositionally biased region" description="Low complexity" evidence="1">
    <location>
        <begin position="96"/>
        <end position="117"/>
    </location>
</feature>
<feature type="compositionally biased region" description="Gly residues" evidence="1">
    <location>
        <begin position="383"/>
        <end position="393"/>
    </location>
</feature>
<accession>A0A086K9G3</accession>
<evidence type="ECO:0000256" key="1">
    <source>
        <dbReference type="SAM" id="MobiDB-lite"/>
    </source>
</evidence>
<feature type="compositionally biased region" description="Basic and acidic residues" evidence="1">
    <location>
        <begin position="79"/>
        <end position="88"/>
    </location>
</feature>
<dbReference type="Gene3D" id="1.20.5.2050">
    <property type="match status" value="2"/>
</dbReference>
<feature type="compositionally biased region" description="Basic and acidic residues" evidence="1">
    <location>
        <begin position="806"/>
        <end position="841"/>
    </location>
</feature>
<name>A0A086K9G3_TOXGO</name>
<evidence type="ECO:0000313" key="2">
    <source>
        <dbReference type="EMBL" id="KFG41031.1"/>
    </source>
</evidence>